<feature type="domain" description="Ribosome maturation factor RimM PRC barrel" evidence="7">
    <location>
        <begin position="104"/>
        <end position="162"/>
    </location>
</feature>
<dbReference type="Pfam" id="PF01782">
    <property type="entry name" value="RimM"/>
    <property type="match status" value="1"/>
</dbReference>
<evidence type="ECO:0000259" key="6">
    <source>
        <dbReference type="Pfam" id="PF01782"/>
    </source>
</evidence>
<dbReference type="InterPro" id="IPR036976">
    <property type="entry name" value="RimM_N_sf"/>
</dbReference>
<comment type="domain">
    <text evidence="5">The PRC barrel domain binds ribosomal protein uS19.</text>
</comment>
<keyword evidence="2 5" id="KW-0690">Ribosome biogenesis</keyword>
<keyword evidence="9" id="KW-1185">Reference proteome</keyword>
<comment type="caution">
    <text evidence="8">The sequence shown here is derived from an EMBL/GenBank/DDBJ whole genome shotgun (WGS) entry which is preliminary data.</text>
</comment>
<evidence type="ECO:0000256" key="4">
    <source>
        <dbReference type="ARBA" id="ARBA00023186"/>
    </source>
</evidence>
<dbReference type="InterPro" id="IPR011961">
    <property type="entry name" value="RimM"/>
</dbReference>
<dbReference type="InterPro" id="IPR056792">
    <property type="entry name" value="PRC_RimM"/>
</dbReference>
<keyword evidence="4 5" id="KW-0143">Chaperone</keyword>
<dbReference type="SUPFAM" id="SSF50447">
    <property type="entry name" value="Translation proteins"/>
    <property type="match status" value="1"/>
</dbReference>
<dbReference type="RefSeq" id="WP_322497453.1">
    <property type="nucleotide sequence ID" value="NZ_JARGYT010000012.1"/>
</dbReference>
<comment type="function">
    <text evidence="5">An accessory protein needed during the final step in the assembly of 30S ribosomal subunit, possibly for assembly of the head region. Essential for efficient processing of 16S rRNA. May be needed both before and after RbfA during the maturation of 16S rRNA. It has affinity for free ribosomal 30S subunits but not for 70S ribosomes.</text>
</comment>
<name>A0ABU5L755_9RICK</name>
<dbReference type="PANTHER" id="PTHR33692:SF1">
    <property type="entry name" value="RIBOSOME MATURATION FACTOR RIMM"/>
    <property type="match status" value="1"/>
</dbReference>
<evidence type="ECO:0000313" key="9">
    <source>
        <dbReference type="Proteomes" id="UP001293791"/>
    </source>
</evidence>
<evidence type="ECO:0000259" key="7">
    <source>
        <dbReference type="Pfam" id="PF24986"/>
    </source>
</evidence>
<dbReference type="Gene3D" id="2.30.30.240">
    <property type="entry name" value="PRC-barrel domain"/>
    <property type="match status" value="1"/>
</dbReference>
<organism evidence="8 9">
    <name type="scientific">Candidatus Cyrtobacter comes</name>
    <dbReference type="NCBI Taxonomy" id="675776"/>
    <lineage>
        <taxon>Bacteria</taxon>
        <taxon>Pseudomonadati</taxon>
        <taxon>Pseudomonadota</taxon>
        <taxon>Alphaproteobacteria</taxon>
        <taxon>Rickettsiales</taxon>
        <taxon>Candidatus Midichloriaceae</taxon>
        <taxon>Candidatus Cyrtobacter</taxon>
    </lineage>
</organism>
<dbReference type="InterPro" id="IPR002676">
    <property type="entry name" value="RimM_N"/>
</dbReference>
<dbReference type="EMBL" id="JARGYT010000012">
    <property type="protein sequence ID" value="MDZ5761955.1"/>
    <property type="molecule type" value="Genomic_DNA"/>
</dbReference>
<dbReference type="SUPFAM" id="SSF50346">
    <property type="entry name" value="PRC-barrel domain"/>
    <property type="match status" value="1"/>
</dbReference>
<dbReference type="Gene3D" id="2.40.30.60">
    <property type="entry name" value="RimM"/>
    <property type="match status" value="1"/>
</dbReference>
<accession>A0ABU5L755</accession>
<comment type="similarity">
    <text evidence="5">Belongs to the RimM family.</text>
</comment>
<dbReference type="InterPro" id="IPR011033">
    <property type="entry name" value="PRC_barrel-like_sf"/>
</dbReference>
<dbReference type="NCBIfam" id="TIGR02273">
    <property type="entry name" value="16S_RimM"/>
    <property type="match status" value="1"/>
</dbReference>
<sequence>MNSNNSQNEIEIIAKIHSPFGVKGLAKLINFAIPPESISKLSPLYSDSGDPFKIEFLFQKDKFSICKIEGITSREEVENLVGMELSAQTSKFQAITNSDEFYHSQLLGCKVLLNENTLGYVEDIQNFGAGDLLLINDNGNSFYCPFHANFIISISLENKALYAHKNIMDLKDI</sequence>
<protein>
    <recommendedName>
        <fullName evidence="5">Ribosome maturation factor RimM</fullName>
    </recommendedName>
</protein>
<reference evidence="8 9" key="1">
    <citation type="submission" date="2023-02" db="EMBL/GenBank/DDBJ databases">
        <title>Host association and intracellularity evolved multiple times independently in the Rickettsiales.</title>
        <authorList>
            <person name="Castelli M."/>
            <person name="Nardi T."/>
            <person name="Gammuto L."/>
            <person name="Bellinzona G."/>
            <person name="Sabaneyeva E."/>
            <person name="Potekhin A."/>
            <person name="Serra V."/>
            <person name="Petroni G."/>
            <person name="Sassera D."/>
        </authorList>
    </citation>
    <scope>NUCLEOTIDE SEQUENCE [LARGE SCALE GENOMIC DNA]</scope>
    <source>
        <strain evidence="8 9">BOD18</strain>
    </source>
</reference>
<keyword evidence="1 5" id="KW-0963">Cytoplasm</keyword>
<dbReference type="HAMAP" id="MF_00014">
    <property type="entry name" value="Ribosome_mat_RimM"/>
    <property type="match status" value="1"/>
</dbReference>
<evidence type="ECO:0000256" key="1">
    <source>
        <dbReference type="ARBA" id="ARBA00022490"/>
    </source>
</evidence>
<evidence type="ECO:0000256" key="3">
    <source>
        <dbReference type="ARBA" id="ARBA00022552"/>
    </source>
</evidence>
<evidence type="ECO:0000256" key="2">
    <source>
        <dbReference type="ARBA" id="ARBA00022517"/>
    </source>
</evidence>
<dbReference type="Proteomes" id="UP001293791">
    <property type="component" value="Unassembled WGS sequence"/>
</dbReference>
<evidence type="ECO:0000256" key="5">
    <source>
        <dbReference type="HAMAP-Rule" id="MF_00014"/>
    </source>
</evidence>
<evidence type="ECO:0000313" key="8">
    <source>
        <dbReference type="EMBL" id="MDZ5761955.1"/>
    </source>
</evidence>
<gene>
    <name evidence="5" type="primary">rimM</name>
    <name evidence="8" type="ORF">Cyrtocomes_00319</name>
</gene>
<feature type="domain" description="RimM N-terminal" evidence="6">
    <location>
        <begin position="13"/>
        <end position="89"/>
    </location>
</feature>
<dbReference type="InterPro" id="IPR009000">
    <property type="entry name" value="Transl_B-barrel_sf"/>
</dbReference>
<dbReference type="Pfam" id="PF24986">
    <property type="entry name" value="PRC_RimM"/>
    <property type="match status" value="1"/>
</dbReference>
<comment type="subunit">
    <text evidence="5">Binds ribosomal protein uS19.</text>
</comment>
<comment type="subcellular location">
    <subcellularLocation>
        <location evidence="5">Cytoplasm</location>
    </subcellularLocation>
</comment>
<proteinExistence type="inferred from homology"/>
<dbReference type="PANTHER" id="PTHR33692">
    <property type="entry name" value="RIBOSOME MATURATION FACTOR RIMM"/>
    <property type="match status" value="1"/>
</dbReference>
<keyword evidence="3 5" id="KW-0698">rRNA processing</keyword>